<gene>
    <name evidence="10" type="ORF">L2Y54_09290</name>
</gene>
<keyword evidence="6" id="KW-0406">Ion transport</keyword>
<keyword evidence="8" id="KW-0139">CF(1)</keyword>
<dbReference type="PRINTS" id="PR00126">
    <property type="entry name" value="ATPASEGAMMA"/>
</dbReference>
<comment type="subcellular location">
    <subcellularLocation>
        <location evidence="2">Membrane</location>
        <topology evidence="2">Peripheral membrane protein</topology>
    </subcellularLocation>
</comment>
<evidence type="ECO:0000256" key="4">
    <source>
        <dbReference type="ARBA" id="ARBA00022448"/>
    </source>
</evidence>
<evidence type="ECO:0000256" key="2">
    <source>
        <dbReference type="ARBA" id="ARBA00004170"/>
    </source>
</evidence>
<keyword evidence="7" id="KW-0472">Membrane</keyword>
<accession>A0ABY3T7D7</accession>
<dbReference type="RefSeq" id="WP_236501568.1">
    <property type="nucleotide sequence ID" value="NZ_CP091244.1"/>
</dbReference>
<sequence length="300" mass="32956">MSDGIEALRHRIDSTADLQSVVRTMKALSASNIGQYERAVHALEEYNRTVELGLMACLRQADVPLLVTEPQASANVATGVIVFGTDQGLVGQFNDLLADYVTHSLSALPGDKQVWVVGERMRDRLEDSTLPLVDLLHVPNSLNAVTTLVGQLVVAVETARERGKISGLCLYHNRPGEISGHYEPVNQRLLPLDAAWQQQLRAQPWLTNKLPETLGSSLQTLAALIREYLFVSLFRACAESLASENASRLATMQRAEKNIGEMLEGLTHSYHQLRQEGIDAELFDVLAGFGCTLQNTPLKS</sequence>
<evidence type="ECO:0000256" key="1">
    <source>
        <dbReference type="ARBA" id="ARBA00003456"/>
    </source>
</evidence>
<evidence type="ECO:0000256" key="5">
    <source>
        <dbReference type="ARBA" id="ARBA00022781"/>
    </source>
</evidence>
<comment type="function">
    <text evidence="1">Produces ATP from ADP in the presence of a proton gradient across the membrane. The gamma chain is believed to be important in regulating ATPase activity and the flow of protons through the CF(0) complex.</text>
</comment>
<keyword evidence="11" id="KW-1185">Reference proteome</keyword>
<name>A0ABY3T7D7_9GAMM</name>
<protein>
    <submittedName>
        <fullName evidence="10">F0F1 ATP synthase subunit gamma</fullName>
    </submittedName>
</protein>
<dbReference type="InterPro" id="IPR017709">
    <property type="entry name" value="Alt_ATP_synth_F1_gsu"/>
</dbReference>
<keyword evidence="4" id="KW-0813">Transport</keyword>
<dbReference type="PANTHER" id="PTHR11693:SF22">
    <property type="entry name" value="ATP SYNTHASE SUBUNIT GAMMA, MITOCHONDRIAL"/>
    <property type="match status" value="1"/>
</dbReference>
<organism evidence="10 11">
    <name type="scientific">Thiothrix winogradskyi</name>
    <dbReference type="NCBI Taxonomy" id="96472"/>
    <lineage>
        <taxon>Bacteria</taxon>
        <taxon>Pseudomonadati</taxon>
        <taxon>Pseudomonadota</taxon>
        <taxon>Gammaproteobacteria</taxon>
        <taxon>Thiotrichales</taxon>
        <taxon>Thiotrichaceae</taxon>
        <taxon>Thiothrix</taxon>
    </lineage>
</organism>
<dbReference type="PANTHER" id="PTHR11693">
    <property type="entry name" value="ATP SYNTHASE GAMMA CHAIN"/>
    <property type="match status" value="1"/>
</dbReference>
<dbReference type="NCBIfam" id="TIGR03323">
    <property type="entry name" value="alt_F1F0_F1_gam"/>
    <property type="match status" value="1"/>
</dbReference>
<dbReference type="Gene3D" id="3.40.1380.10">
    <property type="match status" value="1"/>
</dbReference>
<dbReference type="InterPro" id="IPR000131">
    <property type="entry name" value="ATP_synth_F1_gsu"/>
</dbReference>
<comment type="similarity">
    <text evidence="3">Belongs to the ATPase gamma chain family.</text>
</comment>
<evidence type="ECO:0000313" key="11">
    <source>
        <dbReference type="Proteomes" id="UP001054801"/>
    </source>
</evidence>
<evidence type="ECO:0000256" key="9">
    <source>
        <dbReference type="ARBA" id="ARBA00023310"/>
    </source>
</evidence>
<evidence type="ECO:0000256" key="7">
    <source>
        <dbReference type="ARBA" id="ARBA00023136"/>
    </source>
</evidence>
<keyword evidence="9" id="KW-0066">ATP synthesis</keyword>
<evidence type="ECO:0000256" key="6">
    <source>
        <dbReference type="ARBA" id="ARBA00023065"/>
    </source>
</evidence>
<evidence type="ECO:0000256" key="8">
    <source>
        <dbReference type="ARBA" id="ARBA00023196"/>
    </source>
</evidence>
<evidence type="ECO:0000313" key="10">
    <source>
        <dbReference type="EMBL" id="UJS26213.1"/>
    </source>
</evidence>
<reference evidence="10" key="1">
    <citation type="journal article" date="2022" name="Microorganisms">
        <title>Two New Species of Filamentous Sulfur Bacteria of the Genus Thiothrix, Thiothrix winogradskyi sp. nov. and 'Candidatus Thiothrix sulfatifontis' sp. nov.</title>
        <authorList>
            <person name="Ravin N.V."/>
            <person name="Rossetti S."/>
            <person name="Beletsky A.V."/>
            <person name="Kadnikov V.V."/>
            <person name="Rudenko T.S."/>
            <person name="Smolyakov D.D."/>
            <person name="Moskvitina M.I."/>
            <person name="Gureeva M.V."/>
            <person name="Mardanov A.V."/>
            <person name="Grabovich M.Y."/>
        </authorList>
    </citation>
    <scope>NUCLEOTIDE SEQUENCE</scope>
    <source>
        <strain evidence="10">CT3</strain>
    </source>
</reference>
<proteinExistence type="inferred from homology"/>
<dbReference type="EMBL" id="CP091244">
    <property type="protein sequence ID" value="UJS26213.1"/>
    <property type="molecule type" value="Genomic_DNA"/>
</dbReference>
<dbReference type="Gene3D" id="1.10.287.80">
    <property type="entry name" value="ATP synthase, gamma subunit, helix hairpin domain"/>
    <property type="match status" value="1"/>
</dbReference>
<dbReference type="SUPFAM" id="SSF52943">
    <property type="entry name" value="ATP synthase (F1-ATPase), gamma subunit"/>
    <property type="match status" value="1"/>
</dbReference>
<keyword evidence="5" id="KW-0375">Hydrogen ion transport</keyword>
<dbReference type="Proteomes" id="UP001054801">
    <property type="component" value="Chromosome"/>
</dbReference>
<dbReference type="Pfam" id="PF00231">
    <property type="entry name" value="ATP-synt"/>
    <property type="match status" value="1"/>
</dbReference>
<dbReference type="CDD" id="cd12151">
    <property type="entry name" value="F1-ATPase_gamma"/>
    <property type="match status" value="1"/>
</dbReference>
<evidence type="ECO:0000256" key="3">
    <source>
        <dbReference type="ARBA" id="ARBA00007681"/>
    </source>
</evidence>
<dbReference type="InterPro" id="IPR035968">
    <property type="entry name" value="ATP_synth_F1_ATPase_gsu"/>
</dbReference>